<reference evidence="4" key="1">
    <citation type="submission" date="2013-03" db="EMBL/GenBank/DDBJ databases">
        <title>The Genome Sequence of Anopheles minimus MINIMUS1.</title>
        <authorList>
            <consortium name="The Broad Institute Genomics Platform"/>
            <person name="Neafsey D.E."/>
            <person name="Walton C."/>
            <person name="Walker B."/>
            <person name="Young S.K."/>
            <person name="Zeng Q."/>
            <person name="Gargeya S."/>
            <person name="Fitzgerald M."/>
            <person name="Haas B."/>
            <person name="Abouelleil A."/>
            <person name="Allen A.W."/>
            <person name="Alvarado L."/>
            <person name="Arachchi H.M."/>
            <person name="Berlin A.M."/>
            <person name="Chapman S.B."/>
            <person name="Gainer-Dewar J."/>
            <person name="Goldberg J."/>
            <person name="Griggs A."/>
            <person name="Gujja S."/>
            <person name="Hansen M."/>
            <person name="Howarth C."/>
            <person name="Imamovic A."/>
            <person name="Ireland A."/>
            <person name="Larimer J."/>
            <person name="McCowan C."/>
            <person name="Murphy C."/>
            <person name="Pearson M."/>
            <person name="Poon T.W."/>
            <person name="Priest M."/>
            <person name="Roberts A."/>
            <person name="Saif S."/>
            <person name="Shea T."/>
            <person name="Sisk P."/>
            <person name="Sykes S."/>
            <person name="Wortman J."/>
            <person name="Nusbaum C."/>
            <person name="Birren B."/>
        </authorList>
    </citation>
    <scope>NUCLEOTIDE SEQUENCE [LARGE SCALE GENOMIC DNA]</scope>
    <source>
        <strain evidence="4">MINIMUS1</strain>
    </source>
</reference>
<feature type="region of interest" description="Disordered" evidence="2">
    <location>
        <begin position="1015"/>
        <end position="1081"/>
    </location>
</feature>
<reference evidence="3" key="2">
    <citation type="submission" date="2020-05" db="UniProtKB">
        <authorList>
            <consortium name="EnsemblMetazoa"/>
        </authorList>
    </citation>
    <scope>IDENTIFICATION</scope>
    <source>
        <strain evidence="3">MINIMUS1</strain>
    </source>
</reference>
<evidence type="ECO:0000256" key="1">
    <source>
        <dbReference type="SAM" id="Coils"/>
    </source>
</evidence>
<keyword evidence="1" id="KW-0175">Coiled coil</keyword>
<dbReference type="PANTHER" id="PTHR34343:SF1">
    <property type="entry name" value="SEROLOGICALLY DEFINED COLON CANCER ANTIGEN 8"/>
    <property type="match status" value="1"/>
</dbReference>
<dbReference type="GO" id="GO:0001764">
    <property type="term" value="P:neuron migration"/>
    <property type="evidence" value="ECO:0007669"/>
    <property type="project" value="TreeGrafter"/>
</dbReference>
<dbReference type="Pfam" id="PF15964">
    <property type="entry name" value="CCCAP"/>
    <property type="match status" value="2"/>
</dbReference>
<feature type="compositionally biased region" description="Polar residues" evidence="2">
    <location>
        <begin position="1183"/>
        <end position="1192"/>
    </location>
</feature>
<protein>
    <submittedName>
        <fullName evidence="3">Uncharacterized protein</fullName>
    </submittedName>
</protein>
<feature type="region of interest" description="Disordered" evidence="2">
    <location>
        <begin position="780"/>
        <end position="987"/>
    </location>
</feature>
<sequence>MKTGYGLNTADSLGYLGYGSKPYSSLTYLGTKGYSAPATGLRSKSAFDKDVNMKTSTEKVETPLYKKKTFDFTDYAYREAVNRLKFLLTEAYEPAKATTSFYYRTVDDGKSEASDSQSVVERPSITEVSKYFPTTAVSRYGSTLGRRYSFLSKDTAAGPLKSALSNSSLHPAQTVHTGQSLEVAQPPPELLGFIEKQEGYIEQLERESQYCREELSTLLKKVKEVVSENEALTDRSRSKALYQLDSSESEDVDYADRSKGKGPLSGPSIVFESRISELEAQLAQSQIDLKKLFNENEENKRKLLHGASDVGNADAYRKQVENLQRDKHNLEETVRKLQLSIDQLKDSEACNFSKSQRSRDMIEQVAFERNQAEIEIRRLKDELERQHERVREVQHEMAKRIADERASAERRYTYHVDQLGGDLSSQWEHATKLQLEVERQKRIESDYKRELNQKNSQIDELKMELKNKSAIFMSDFNQTSAEKQSLEQEITSLRLQLERAERQSKVEVSRLNAEITSLRQRLDRADADLLHSKRENLKLADDVASLEKELTLGELNRETRPSKELAKIISDMEAKHTNTVSELEGMIQDQKQLMEKLTAECKSLTHKLEDTTQKHKEEKRELRQTNSELMDRLKQIWHNYKQISPAFRKSSVASSGGDDSTEIDYLQENLEYLSKHINTTNPTATASNDTNQYASTNPAMDDNRYSADLQTTLYNQADSSGSNYAGGVAGSSIAPDASATAAYASPSPNQSIVRDDVNSYEAVNSGSRPGSTAARYALPANNGRTMPANSDTFDDGTTGGVGTGRQYGNAGGKSSRPESRTSDRQQYAQPKQPPELSRNNSVADYVDPSKRSESRLSRSSVTNEESVRSGGVPKESEYGRAVEPERLSRTSDTAKPDSTGGGAASGSSGRLSRESVADQRTSRQSMQSLAGSQPYGTADSVDPATAQQYAAQQQYGEFAYQSGDQQQYSALDDQSASGYDPTQQQYTDQQQYEGYAEQYDQQQQQIYDQQHTPLSKFMMNPATPPEPVHYNSLSHQHLQQQQQQLLHHQSHSPHNLQHKCPPPQQQQQQQQSHPHHPLPRQQQRLLPPEAAANSNQENLLAQWNRRKVTELWGIHVPVHHPGQALTDSDTSNHPAQDDKHPCCRNSLPRQQLLKTCGFQPIESYPKLSISSPSLFGSSPDVSQTPSPTSTVLKNYDAASPNPM</sequence>
<feature type="compositionally biased region" description="Polar residues" evidence="2">
    <location>
        <begin position="922"/>
        <end position="935"/>
    </location>
</feature>
<dbReference type="GO" id="GO:0005814">
    <property type="term" value="C:centriole"/>
    <property type="evidence" value="ECO:0007669"/>
    <property type="project" value="TreeGrafter"/>
</dbReference>
<feature type="coiled-coil region" evidence="1">
    <location>
        <begin position="444"/>
        <end position="535"/>
    </location>
</feature>
<evidence type="ECO:0000313" key="4">
    <source>
        <dbReference type="Proteomes" id="UP000075920"/>
    </source>
</evidence>
<feature type="compositionally biased region" description="Gly residues" evidence="2">
    <location>
        <begin position="797"/>
        <end position="811"/>
    </location>
</feature>
<feature type="compositionally biased region" description="Basic and acidic residues" evidence="2">
    <location>
        <begin position="911"/>
        <end position="921"/>
    </location>
</feature>
<feature type="coiled-coil region" evidence="1">
    <location>
        <begin position="275"/>
        <end position="400"/>
    </location>
</feature>
<feature type="compositionally biased region" description="Low complexity" evidence="2">
    <location>
        <begin position="944"/>
        <end position="961"/>
    </location>
</feature>
<dbReference type="PANTHER" id="PTHR34343">
    <property type="entry name" value="SEROLOGICALLY DEFINED COLON CANCER ANTIGEN 8"/>
    <property type="match status" value="1"/>
</dbReference>
<dbReference type="EnsemblMetazoa" id="AMIN008644-RA">
    <property type="protein sequence ID" value="AMIN008644-PA"/>
    <property type="gene ID" value="AMIN008644"/>
</dbReference>
<name>A0A182WE48_9DIPT</name>
<dbReference type="GO" id="GO:0007098">
    <property type="term" value="P:centrosome cycle"/>
    <property type="evidence" value="ECO:0007669"/>
    <property type="project" value="InterPro"/>
</dbReference>
<dbReference type="GO" id="GO:0035148">
    <property type="term" value="P:tube formation"/>
    <property type="evidence" value="ECO:0007669"/>
    <property type="project" value="TreeGrafter"/>
</dbReference>
<proteinExistence type="predicted"/>
<dbReference type="VEuPathDB" id="VectorBase:AMIN008644"/>
<feature type="compositionally biased region" description="Basic and acidic residues" evidence="2">
    <location>
        <begin position="874"/>
        <end position="895"/>
    </location>
</feature>
<organism evidence="3 4">
    <name type="scientific">Anopheles minimus</name>
    <dbReference type="NCBI Taxonomy" id="112268"/>
    <lineage>
        <taxon>Eukaryota</taxon>
        <taxon>Metazoa</taxon>
        <taxon>Ecdysozoa</taxon>
        <taxon>Arthropoda</taxon>
        <taxon>Hexapoda</taxon>
        <taxon>Insecta</taxon>
        <taxon>Pterygota</taxon>
        <taxon>Neoptera</taxon>
        <taxon>Endopterygota</taxon>
        <taxon>Diptera</taxon>
        <taxon>Nematocera</taxon>
        <taxon>Culicoidea</taxon>
        <taxon>Culicidae</taxon>
        <taxon>Anophelinae</taxon>
        <taxon>Anopheles</taxon>
    </lineage>
</organism>
<feature type="region of interest" description="Disordered" evidence="2">
    <location>
        <begin position="681"/>
        <end position="703"/>
    </location>
</feature>
<accession>A0A182WE48</accession>
<feature type="coiled-coil region" evidence="1">
    <location>
        <begin position="201"/>
        <end position="235"/>
    </location>
</feature>
<evidence type="ECO:0000256" key="2">
    <source>
        <dbReference type="SAM" id="MobiDB-lite"/>
    </source>
</evidence>
<feature type="region of interest" description="Disordered" evidence="2">
    <location>
        <begin position="242"/>
        <end position="266"/>
    </location>
</feature>
<dbReference type="InterPro" id="IPR031887">
    <property type="entry name" value="SDCCAG8"/>
</dbReference>
<dbReference type="GO" id="GO:0030010">
    <property type="term" value="P:establishment of cell polarity"/>
    <property type="evidence" value="ECO:0007669"/>
    <property type="project" value="TreeGrafter"/>
</dbReference>
<feature type="compositionally biased region" description="Polar residues" evidence="2">
    <location>
        <begin position="962"/>
        <end position="977"/>
    </location>
</feature>
<feature type="compositionally biased region" description="Low complexity" evidence="2">
    <location>
        <begin position="1032"/>
        <end position="1055"/>
    </location>
</feature>
<dbReference type="Proteomes" id="UP000075920">
    <property type="component" value="Unassembled WGS sequence"/>
</dbReference>
<dbReference type="AlphaFoldDB" id="A0A182WE48"/>
<evidence type="ECO:0000313" key="3">
    <source>
        <dbReference type="EnsemblMetazoa" id="AMIN008644-PA"/>
    </source>
</evidence>
<feature type="coiled-coil region" evidence="1">
    <location>
        <begin position="580"/>
        <end position="632"/>
    </location>
</feature>
<dbReference type="STRING" id="112268.A0A182WE48"/>
<feature type="compositionally biased region" description="Low complexity" evidence="2">
    <location>
        <begin position="1169"/>
        <end position="1182"/>
    </location>
</feature>
<feature type="region of interest" description="Disordered" evidence="2">
    <location>
        <begin position="1169"/>
        <end position="1203"/>
    </location>
</feature>
<dbReference type="GO" id="GO:0005813">
    <property type="term" value="C:centrosome"/>
    <property type="evidence" value="ECO:0007669"/>
    <property type="project" value="InterPro"/>
</dbReference>
<feature type="compositionally biased region" description="Basic and acidic residues" evidence="2">
    <location>
        <begin position="847"/>
        <end position="856"/>
    </location>
</feature>
<feature type="compositionally biased region" description="Polar residues" evidence="2">
    <location>
        <begin position="681"/>
        <end position="698"/>
    </location>
</feature>
<keyword evidence="4" id="KW-1185">Reference proteome</keyword>